<feature type="region of interest" description="Disordered" evidence="1">
    <location>
        <begin position="124"/>
        <end position="152"/>
    </location>
</feature>
<dbReference type="InterPro" id="IPR053772">
    <property type="entry name" value="At1g61320/At1g61330-like"/>
</dbReference>
<dbReference type="PANTHER" id="PTHR34145">
    <property type="entry name" value="OS02G0105600 PROTEIN"/>
    <property type="match status" value="1"/>
</dbReference>
<name>A0A368PHP9_SETIT</name>
<accession>A0A368PHP9</accession>
<gene>
    <name evidence="3" type="ORF">SETIT_1G042300v2</name>
</gene>
<dbReference type="InterPro" id="IPR055357">
    <property type="entry name" value="LRR_At1g61320_AtMIF1"/>
</dbReference>
<protein>
    <recommendedName>
        <fullName evidence="2">At1g61320/AtMIF1 LRR domain-containing protein</fullName>
    </recommendedName>
</protein>
<reference evidence="3" key="1">
    <citation type="journal article" date="2012" name="Nat. Biotechnol.">
        <title>Reference genome sequence of the model plant Setaria.</title>
        <authorList>
            <person name="Bennetzen J.L."/>
            <person name="Schmutz J."/>
            <person name="Wang H."/>
            <person name="Percifield R."/>
            <person name="Hawkins J."/>
            <person name="Pontaroli A.C."/>
            <person name="Estep M."/>
            <person name="Feng L."/>
            <person name="Vaughn J.N."/>
            <person name="Grimwood J."/>
            <person name="Jenkins J."/>
            <person name="Barry K."/>
            <person name="Lindquist E."/>
            <person name="Hellsten U."/>
            <person name="Deshpande S."/>
            <person name="Wang X."/>
            <person name="Wu X."/>
            <person name="Mitros T."/>
            <person name="Triplett J."/>
            <person name="Yang X."/>
            <person name="Ye C.Y."/>
            <person name="Mauro-Herrera M."/>
            <person name="Wang L."/>
            <person name="Li P."/>
            <person name="Sharma M."/>
            <person name="Sharma R."/>
            <person name="Ronald P.C."/>
            <person name="Panaud O."/>
            <person name="Kellogg E.A."/>
            <person name="Brutnell T.P."/>
            <person name="Doust A.N."/>
            <person name="Tuskan G.A."/>
            <person name="Rokhsar D."/>
            <person name="Devos K.M."/>
        </authorList>
    </citation>
    <scope>NUCLEOTIDE SEQUENCE [LARGE SCALE GENOMIC DNA]</scope>
    <source>
        <strain evidence="3">Yugu1</strain>
    </source>
</reference>
<proteinExistence type="predicted"/>
<feature type="region of interest" description="Disordered" evidence="1">
    <location>
        <begin position="25"/>
        <end position="79"/>
    </location>
</feature>
<feature type="compositionally biased region" description="Basic and acidic residues" evidence="1">
    <location>
        <begin position="34"/>
        <end position="47"/>
    </location>
</feature>
<evidence type="ECO:0000259" key="2">
    <source>
        <dbReference type="Pfam" id="PF23622"/>
    </source>
</evidence>
<feature type="domain" description="At1g61320/AtMIF1 LRR" evidence="2">
    <location>
        <begin position="202"/>
        <end position="287"/>
    </location>
</feature>
<organism evidence="3">
    <name type="scientific">Setaria italica</name>
    <name type="common">Foxtail millet</name>
    <name type="synonym">Panicum italicum</name>
    <dbReference type="NCBI Taxonomy" id="4555"/>
    <lineage>
        <taxon>Eukaryota</taxon>
        <taxon>Viridiplantae</taxon>
        <taxon>Streptophyta</taxon>
        <taxon>Embryophyta</taxon>
        <taxon>Tracheophyta</taxon>
        <taxon>Spermatophyta</taxon>
        <taxon>Magnoliopsida</taxon>
        <taxon>Liliopsida</taxon>
        <taxon>Poales</taxon>
        <taxon>Poaceae</taxon>
        <taxon>PACMAD clade</taxon>
        <taxon>Panicoideae</taxon>
        <taxon>Panicodae</taxon>
        <taxon>Paniceae</taxon>
        <taxon>Cenchrinae</taxon>
        <taxon>Setaria</taxon>
    </lineage>
</organism>
<dbReference type="PANTHER" id="PTHR34145:SF8">
    <property type="entry name" value="OS05G0538250 PROTEIN"/>
    <property type="match status" value="1"/>
</dbReference>
<dbReference type="Pfam" id="PF23622">
    <property type="entry name" value="LRR_At1g61320_AtMIF1"/>
    <property type="match status" value="1"/>
</dbReference>
<dbReference type="AlphaFoldDB" id="A0A368PHP9"/>
<dbReference type="EMBL" id="CM003528">
    <property type="protein sequence ID" value="RCV04948.1"/>
    <property type="molecule type" value="Genomic_DNA"/>
</dbReference>
<sequence>MNETNRGDVLTPSTCSKKWVKEWQSDLSTPSCVRRPEHPRQPRDRLLWHRFPPPPSPASPLSIFAAQGSRRRRTDPLRRTPDAMRAACLHLCVSLGQRDAPTHPPTHVRPQARVLSRWCPEEEDSVHDKWTPPGSQAPDGSITSRSKAKKDSARAASVSRTFLRSWRCRPNLILTKETLCLKEYVSGEGDIARALTHKIDQILKNHSGTGVKTLELDLSECCDLDACYLNNWLQVAITPVIENFTFSPSSKCQEEYSLPRSLLFGQNGGSIQYLHLTCCDFHPRLTLVA</sequence>
<evidence type="ECO:0000256" key="1">
    <source>
        <dbReference type="SAM" id="MobiDB-lite"/>
    </source>
</evidence>
<evidence type="ECO:0000313" key="3">
    <source>
        <dbReference type="EMBL" id="RCV04948.1"/>
    </source>
</evidence>
<reference evidence="3" key="2">
    <citation type="submission" date="2015-07" db="EMBL/GenBank/DDBJ databases">
        <authorList>
            <person name="Noorani M."/>
        </authorList>
    </citation>
    <scope>NUCLEOTIDE SEQUENCE</scope>
    <source>
        <strain evidence="3">Yugu1</strain>
    </source>
</reference>